<feature type="domain" description="NfeD1b N-terminal" evidence="10">
    <location>
        <begin position="40"/>
        <end position="134"/>
    </location>
</feature>
<evidence type="ECO:0000256" key="2">
    <source>
        <dbReference type="ARBA" id="ARBA00022692"/>
    </source>
</evidence>
<accession>A0ABV7MS63</accession>
<keyword evidence="12" id="KW-1185">Reference proteome</keyword>
<keyword evidence="4 6" id="KW-0472">Membrane</keyword>
<evidence type="ECO:0000313" key="12">
    <source>
        <dbReference type="Proteomes" id="UP001595648"/>
    </source>
</evidence>
<feature type="region of interest" description="Disordered" evidence="5">
    <location>
        <begin position="130"/>
        <end position="159"/>
    </location>
</feature>
<evidence type="ECO:0000256" key="6">
    <source>
        <dbReference type="SAM" id="Phobius"/>
    </source>
</evidence>
<dbReference type="InterPro" id="IPR056739">
    <property type="entry name" value="NfeD_membrane"/>
</dbReference>
<feature type="chain" id="PRO_5046044927" evidence="7">
    <location>
        <begin position="26"/>
        <end position="459"/>
    </location>
</feature>
<dbReference type="InterPro" id="IPR029045">
    <property type="entry name" value="ClpP/crotonase-like_dom_sf"/>
</dbReference>
<evidence type="ECO:0000313" key="11">
    <source>
        <dbReference type="EMBL" id="MFC3324322.1"/>
    </source>
</evidence>
<protein>
    <submittedName>
        <fullName evidence="11">Nodulation protein NfeD</fullName>
    </submittedName>
</protein>
<feature type="compositionally biased region" description="Basic and acidic residues" evidence="5">
    <location>
        <begin position="141"/>
        <end position="154"/>
    </location>
</feature>
<keyword evidence="2 6" id="KW-0812">Transmembrane</keyword>
<comment type="caution">
    <text evidence="11">The sequence shown here is derived from an EMBL/GenBank/DDBJ whole genome shotgun (WGS) entry which is preliminary data.</text>
</comment>
<feature type="signal peptide" evidence="7">
    <location>
        <begin position="1"/>
        <end position="25"/>
    </location>
</feature>
<keyword evidence="7" id="KW-0732">Signal</keyword>
<feature type="transmembrane region" description="Helical" evidence="6">
    <location>
        <begin position="308"/>
        <end position="325"/>
    </location>
</feature>
<dbReference type="Pfam" id="PF01957">
    <property type="entry name" value="NfeD"/>
    <property type="match status" value="1"/>
</dbReference>
<feature type="transmembrane region" description="Helical" evidence="6">
    <location>
        <begin position="362"/>
        <end position="384"/>
    </location>
</feature>
<dbReference type="RefSeq" id="WP_378981106.1">
    <property type="nucleotide sequence ID" value="NZ_JBHRVD010000001.1"/>
</dbReference>
<dbReference type="EMBL" id="JBHRVD010000001">
    <property type="protein sequence ID" value="MFC3324322.1"/>
    <property type="molecule type" value="Genomic_DNA"/>
</dbReference>
<dbReference type="InterPro" id="IPR056738">
    <property type="entry name" value="NfeD1b_N"/>
</dbReference>
<comment type="subcellular location">
    <subcellularLocation>
        <location evidence="1">Membrane</location>
        <topology evidence="1">Multi-pass membrane protein</topology>
    </subcellularLocation>
</comment>
<feature type="transmembrane region" description="Helical" evidence="6">
    <location>
        <begin position="332"/>
        <end position="350"/>
    </location>
</feature>
<gene>
    <name evidence="11" type="ORF">ACFOJ9_21540</name>
</gene>
<feature type="domain" description="NfeD-like C-terminal" evidence="8">
    <location>
        <begin position="395"/>
        <end position="449"/>
    </location>
</feature>
<dbReference type="SUPFAM" id="SSF52096">
    <property type="entry name" value="ClpP/crotonase"/>
    <property type="match status" value="1"/>
</dbReference>
<dbReference type="InterPro" id="IPR012340">
    <property type="entry name" value="NA-bd_OB-fold"/>
</dbReference>
<dbReference type="SUPFAM" id="SSF141322">
    <property type="entry name" value="NfeD domain-like"/>
    <property type="match status" value="1"/>
</dbReference>
<organism evidence="11 12">
    <name type="scientific">Mesorhizobium cantuariense</name>
    <dbReference type="NCBI Taxonomy" id="1300275"/>
    <lineage>
        <taxon>Bacteria</taxon>
        <taxon>Pseudomonadati</taxon>
        <taxon>Pseudomonadota</taxon>
        <taxon>Alphaproteobacteria</taxon>
        <taxon>Hyphomicrobiales</taxon>
        <taxon>Phyllobacteriaceae</taxon>
        <taxon>Mesorhizobium</taxon>
    </lineage>
</organism>
<dbReference type="Proteomes" id="UP001595648">
    <property type="component" value="Unassembled WGS sequence"/>
</dbReference>
<evidence type="ECO:0000256" key="1">
    <source>
        <dbReference type="ARBA" id="ARBA00004141"/>
    </source>
</evidence>
<dbReference type="Pfam" id="PF25145">
    <property type="entry name" value="NfeD1b_N"/>
    <property type="match status" value="1"/>
</dbReference>
<dbReference type="PANTHER" id="PTHR33507:SF4">
    <property type="entry name" value="NODULATION COMPETITIVENESS PROTEIN NFED"/>
    <property type="match status" value="1"/>
</dbReference>
<feature type="transmembrane region" description="Helical" evidence="6">
    <location>
        <begin position="251"/>
        <end position="277"/>
    </location>
</feature>
<evidence type="ECO:0000256" key="4">
    <source>
        <dbReference type="ARBA" id="ARBA00023136"/>
    </source>
</evidence>
<dbReference type="InterPro" id="IPR002810">
    <property type="entry name" value="NfeD-like_C"/>
</dbReference>
<dbReference type="PANTHER" id="PTHR33507">
    <property type="entry name" value="INNER MEMBRANE PROTEIN YBBJ"/>
    <property type="match status" value="1"/>
</dbReference>
<keyword evidence="3 6" id="KW-1133">Transmembrane helix</keyword>
<sequence length="459" mass="47426">MTFARVALVAAAFVAAAVFSPFSSAGSERVALSVAIDGAIGPASTRQLEEALDVAATRGAEVVILQLDTPGGLVTSMREMIADILASPVPVIGYVAPAGGHAASAGTYILYATHVAAMAPGTNLGAATPVEMGGLPSLPGGDKDKKDKDEKDATGRPAGDAMMAKVTNDAVALIRSLAELRGRNGDWGEKAVREAASLSANAALQEHVIDFVAGDTTELLRLADGRTVDVGGKKHVLATKGLPVETLEPGWFIRLLSVITDPNVAIILMLIGVYGIIFEFTSPGAVAPGVIGTICLVLGLYALNLLPINYAGLALMLLGIAFLVIEAFNPTVVLGLSGVAAFLLGSTMLLETQGPGFEVSWAVTGAAATVTLGLALLTGTYLWAARRSLPRVGGEAMRGLPAEILDWQGGEGHVLAQGERWRAKADEPVAPGDSVEVTDIRDLVLTVRRRDAGRNGARQ</sequence>
<feature type="transmembrane region" description="Helical" evidence="6">
    <location>
        <begin position="284"/>
        <end position="302"/>
    </location>
</feature>
<evidence type="ECO:0000259" key="8">
    <source>
        <dbReference type="Pfam" id="PF01957"/>
    </source>
</evidence>
<dbReference type="Pfam" id="PF24961">
    <property type="entry name" value="NfeD_membrane"/>
    <property type="match status" value="1"/>
</dbReference>
<evidence type="ECO:0000259" key="9">
    <source>
        <dbReference type="Pfam" id="PF24961"/>
    </source>
</evidence>
<dbReference type="Gene3D" id="2.40.50.140">
    <property type="entry name" value="Nucleic acid-binding proteins"/>
    <property type="match status" value="1"/>
</dbReference>
<reference evidence="12" key="1">
    <citation type="journal article" date="2019" name="Int. J. Syst. Evol. Microbiol.">
        <title>The Global Catalogue of Microorganisms (GCM) 10K type strain sequencing project: providing services to taxonomists for standard genome sequencing and annotation.</title>
        <authorList>
            <consortium name="The Broad Institute Genomics Platform"/>
            <consortium name="The Broad Institute Genome Sequencing Center for Infectious Disease"/>
            <person name="Wu L."/>
            <person name="Ma J."/>
        </authorList>
    </citation>
    <scope>NUCLEOTIDE SEQUENCE [LARGE SCALE GENOMIC DNA]</scope>
    <source>
        <strain evidence="12">ICMP 19515</strain>
    </source>
</reference>
<dbReference type="Gene3D" id="3.90.226.10">
    <property type="entry name" value="2-enoyl-CoA Hydratase, Chain A, domain 1"/>
    <property type="match status" value="1"/>
</dbReference>
<evidence type="ECO:0000256" key="5">
    <source>
        <dbReference type="SAM" id="MobiDB-lite"/>
    </source>
</evidence>
<evidence type="ECO:0000256" key="3">
    <source>
        <dbReference type="ARBA" id="ARBA00022989"/>
    </source>
</evidence>
<proteinExistence type="predicted"/>
<evidence type="ECO:0000259" key="10">
    <source>
        <dbReference type="Pfam" id="PF25145"/>
    </source>
</evidence>
<dbReference type="CDD" id="cd07020">
    <property type="entry name" value="Clp_protease_NfeD_1"/>
    <property type="match status" value="1"/>
</dbReference>
<dbReference type="InterPro" id="IPR052165">
    <property type="entry name" value="Membrane_assoc_protease"/>
</dbReference>
<feature type="domain" description="NfeD integral membrane" evidence="9">
    <location>
        <begin position="263"/>
        <end position="377"/>
    </location>
</feature>
<name>A0ABV7MS63_9HYPH</name>
<evidence type="ECO:0000256" key="7">
    <source>
        <dbReference type="SAM" id="SignalP"/>
    </source>
</evidence>